<dbReference type="SUPFAM" id="SSF51621">
    <property type="entry name" value="Phosphoenolpyruvate/pyruvate domain"/>
    <property type="match status" value="1"/>
</dbReference>
<dbReference type="GO" id="GO:0032259">
    <property type="term" value="P:methylation"/>
    <property type="evidence" value="ECO:0007669"/>
    <property type="project" value="UniProtKB-KW"/>
</dbReference>
<reference evidence="7 8" key="1">
    <citation type="submission" date="2017-01" db="EMBL/GenBank/DDBJ databases">
        <authorList>
            <person name="Mah S.A."/>
            <person name="Swanson W.J."/>
            <person name="Moy G.W."/>
            <person name="Vacquier V.D."/>
        </authorList>
    </citation>
    <scope>NUCLEOTIDE SEQUENCE [LARGE SCALE GENOMIC DNA]</scope>
    <source>
        <strain evidence="7 8">GSMNP</strain>
    </source>
</reference>
<evidence type="ECO:0000256" key="4">
    <source>
        <dbReference type="ARBA" id="ARBA00022679"/>
    </source>
</evidence>
<dbReference type="Gene3D" id="3.20.20.60">
    <property type="entry name" value="Phosphoenolpyruvate-binding domains"/>
    <property type="match status" value="1"/>
</dbReference>
<feature type="region of interest" description="Disordered" evidence="6">
    <location>
        <begin position="76"/>
        <end position="109"/>
    </location>
</feature>
<dbReference type="GO" id="GO:0008168">
    <property type="term" value="F:methyltransferase activity"/>
    <property type="evidence" value="ECO:0007669"/>
    <property type="project" value="UniProtKB-KW"/>
</dbReference>
<keyword evidence="7" id="KW-0489">Methyltransferase</keyword>
<dbReference type="InterPro" id="IPR040442">
    <property type="entry name" value="Pyrv_kinase-like_dom_sf"/>
</dbReference>
<feature type="compositionally biased region" description="Basic and acidic residues" evidence="6">
    <location>
        <begin position="98"/>
        <end position="109"/>
    </location>
</feature>
<sequence>MNSSASRARFMLRNLENALKISSFESRFTAIQSKFPKNRPYSTQPIQAPKKKTIIDLNKKHGASWRFARHDRAWPHHDAGSDDGRNDPSFEGCSTRPDPADARRRHAAEGKAEMVKLEGGNEHIIDRIRHVVGLAGVPVCGHIGLTPQSIMQLGGFRVQGKTPAAAANLLAMARALEAAGCSMIVLEAVPELVARGITKLIGIPTFGIGAGRFTSGQIAVLPDISNLSNVEPNQLPKFVKVYANAGLTLSSAVDAFTADVNALNYPIKDLHTYNVNQKTSDEIRDYFLKTHNIEV</sequence>
<protein>
    <recommendedName>
        <fullName evidence="3">3-methyl-2-oxobutanoate hydroxymethyltransferase</fullName>
        <ecNumber evidence="3">2.1.2.11</ecNumber>
    </recommendedName>
</protein>
<dbReference type="STRING" id="133412.A0A1R1YI10"/>
<keyword evidence="4 7" id="KW-0808">Transferase</keyword>
<dbReference type="InterPro" id="IPR015813">
    <property type="entry name" value="Pyrv/PenolPyrv_kinase-like_dom"/>
</dbReference>
<dbReference type="AlphaFoldDB" id="A0A1R1YI10"/>
<dbReference type="GO" id="GO:0000287">
    <property type="term" value="F:magnesium ion binding"/>
    <property type="evidence" value="ECO:0007669"/>
    <property type="project" value="TreeGrafter"/>
</dbReference>
<comment type="pathway">
    <text evidence="1">Cofactor biosynthesis; (R)-pantothenate biosynthesis; (R)-pantoate from 3-methyl-2-oxobutanoate: step 1/2.</text>
</comment>
<dbReference type="EC" id="2.1.2.11" evidence="3"/>
<evidence type="ECO:0000256" key="5">
    <source>
        <dbReference type="ARBA" id="ARBA00049172"/>
    </source>
</evidence>
<gene>
    <name evidence="7" type="ORF">AYI70_g103</name>
</gene>
<dbReference type="PANTHER" id="PTHR20881:SF0">
    <property type="entry name" value="3-METHYL-2-OXOBUTANOATE HYDROXYMETHYLTRANSFERASE"/>
    <property type="match status" value="1"/>
</dbReference>
<keyword evidence="8" id="KW-1185">Reference proteome</keyword>
<comment type="caution">
    <text evidence="7">The sequence shown here is derived from an EMBL/GenBank/DDBJ whole genome shotgun (WGS) entry which is preliminary data.</text>
</comment>
<accession>A0A1R1YI10</accession>
<dbReference type="GO" id="GO:0003864">
    <property type="term" value="F:3-methyl-2-oxobutanoate hydroxymethyltransferase activity"/>
    <property type="evidence" value="ECO:0007669"/>
    <property type="project" value="UniProtKB-EC"/>
</dbReference>
<name>A0A1R1YI10_9FUNG</name>
<proteinExistence type="inferred from homology"/>
<dbReference type="UniPathway" id="UPA00028">
    <property type="reaction ID" value="UER00003"/>
</dbReference>
<dbReference type="GO" id="GO:0015940">
    <property type="term" value="P:pantothenate biosynthetic process"/>
    <property type="evidence" value="ECO:0007669"/>
    <property type="project" value="UniProtKB-UniPathway"/>
</dbReference>
<dbReference type="OrthoDB" id="425211at2759"/>
<organism evidence="7 8">
    <name type="scientific">Smittium culicis</name>
    <dbReference type="NCBI Taxonomy" id="133412"/>
    <lineage>
        <taxon>Eukaryota</taxon>
        <taxon>Fungi</taxon>
        <taxon>Fungi incertae sedis</taxon>
        <taxon>Zoopagomycota</taxon>
        <taxon>Kickxellomycotina</taxon>
        <taxon>Harpellomycetes</taxon>
        <taxon>Harpellales</taxon>
        <taxon>Legeriomycetaceae</taxon>
        <taxon>Smittium</taxon>
    </lineage>
</organism>
<dbReference type="InterPro" id="IPR003700">
    <property type="entry name" value="Pantoate_hydroxy_MeTrfase"/>
</dbReference>
<evidence type="ECO:0000256" key="2">
    <source>
        <dbReference type="ARBA" id="ARBA00008676"/>
    </source>
</evidence>
<evidence type="ECO:0000313" key="7">
    <source>
        <dbReference type="EMBL" id="OMJ26513.1"/>
    </source>
</evidence>
<comment type="catalytic activity">
    <reaction evidence="5">
        <text>(6R)-5,10-methylene-5,6,7,8-tetrahydrofolate + 3-methyl-2-oxobutanoate + H2O = 2-dehydropantoate + (6S)-5,6,7,8-tetrahydrofolate</text>
        <dbReference type="Rhea" id="RHEA:11824"/>
        <dbReference type="ChEBI" id="CHEBI:11561"/>
        <dbReference type="ChEBI" id="CHEBI:11851"/>
        <dbReference type="ChEBI" id="CHEBI:15377"/>
        <dbReference type="ChEBI" id="CHEBI:15636"/>
        <dbReference type="ChEBI" id="CHEBI:57453"/>
        <dbReference type="EC" id="2.1.2.11"/>
    </reaction>
</comment>
<dbReference type="Pfam" id="PF02548">
    <property type="entry name" value="Pantoate_transf"/>
    <property type="match status" value="1"/>
</dbReference>
<dbReference type="EMBL" id="LSSN01000011">
    <property type="protein sequence ID" value="OMJ26513.1"/>
    <property type="molecule type" value="Genomic_DNA"/>
</dbReference>
<evidence type="ECO:0000313" key="8">
    <source>
        <dbReference type="Proteomes" id="UP000187283"/>
    </source>
</evidence>
<evidence type="ECO:0000256" key="6">
    <source>
        <dbReference type="SAM" id="MobiDB-lite"/>
    </source>
</evidence>
<dbReference type="Proteomes" id="UP000187283">
    <property type="component" value="Unassembled WGS sequence"/>
</dbReference>
<feature type="compositionally biased region" description="Basic and acidic residues" evidence="6">
    <location>
        <begin position="76"/>
        <end position="88"/>
    </location>
</feature>
<evidence type="ECO:0000256" key="3">
    <source>
        <dbReference type="ARBA" id="ARBA00012618"/>
    </source>
</evidence>
<dbReference type="PANTHER" id="PTHR20881">
    <property type="entry name" value="3-METHYL-2-OXOBUTANOATE HYDROXYMETHYLTRANSFERASE"/>
    <property type="match status" value="1"/>
</dbReference>
<comment type="similarity">
    <text evidence="2">Belongs to the PanB family.</text>
</comment>
<evidence type="ECO:0000256" key="1">
    <source>
        <dbReference type="ARBA" id="ARBA00005033"/>
    </source>
</evidence>